<dbReference type="RefSeq" id="WP_264849927.1">
    <property type="nucleotide sequence ID" value="NZ_BRXR01000001.1"/>
</dbReference>
<gene>
    <name evidence="3" type="ORF">bsdE14_20630</name>
</gene>
<proteinExistence type="predicted"/>
<dbReference type="GO" id="GO:0016853">
    <property type="term" value="F:isomerase activity"/>
    <property type="evidence" value="ECO:0007669"/>
    <property type="project" value="UniProtKB-KW"/>
</dbReference>
<dbReference type="Pfam" id="PF00639">
    <property type="entry name" value="Rotamase"/>
    <property type="match status" value="1"/>
</dbReference>
<dbReference type="PROSITE" id="PS01096">
    <property type="entry name" value="PPIC_PPIASE_1"/>
    <property type="match status" value="1"/>
</dbReference>
<dbReference type="PANTHER" id="PTHR47245:SF2">
    <property type="entry name" value="PEPTIDYL-PROLYL CIS-TRANS ISOMERASE HP_0175-RELATED"/>
    <property type="match status" value="1"/>
</dbReference>
<dbReference type="SUPFAM" id="SSF109998">
    <property type="entry name" value="Triger factor/SurA peptide-binding domain-like"/>
    <property type="match status" value="1"/>
</dbReference>
<dbReference type="EMBL" id="BRXR01000001">
    <property type="protein sequence ID" value="GLC30653.1"/>
    <property type="molecule type" value="Genomic_DNA"/>
</dbReference>
<evidence type="ECO:0000259" key="2">
    <source>
        <dbReference type="PROSITE" id="PS50198"/>
    </source>
</evidence>
<protein>
    <submittedName>
        <fullName evidence="3">Peptidylprolyl isomerase</fullName>
    </submittedName>
</protein>
<organism evidence="3 4">
    <name type="scientific">Clostridium omnivorum</name>
    <dbReference type="NCBI Taxonomy" id="1604902"/>
    <lineage>
        <taxon>Bacteria</taxon>
        <taxon>Bacillati</taxon>
        <taxon>Bacillota</taxon>
        <taxon>Clostridia</taxon>
        <taxon>Eubacteriales</taxon>
        <taxon>Clostridiaceae</taxon>
        <taxon>Clostridium</taxon>
    </lineage>
</organism>
<dbReference type="Gene3D" id="3.10.50.40">
    <property type="match status" value="1"/>
</dbReference>
<dbReference type="Gene3D" id="1.10.8.1040">
    <property type="match status" value="1"/>
</dbReference>
<dbReference type="InterPro" id="IPR050245">
    <property type="entry name" value="PrsA_foldase"/>
</dbReference>
<feature type="domain" description="PpiC" evidence="2">
    <location>
        <begin position="113"/>
        <end position="202"/>
    </location>
</feature>
<accession>A0ABQ5N5Z6</accession>
<dbReference type="SUPFAM" id="SSF54534">
    <property type="entry name" value="FKBP-like"/>
    <property type="match status" value="1"/>
</dbReference>
<name>A0ABQ5N5Z6_9CLOT</name>
<dbReference type="InterPro" id="IPR046357">
    <property type="entry name" value="PPIase_dom_sf"/>
</dbReference>
<dbReference type="PROSITE" id="PS50198">
    <property type="entry name" value="PPIC_PPIASE_2"/>
    <property type="match status" value="1"/>
</dbReference>
<evidence type="ECO:0000256" key="1">
    <source>
        <dbReference type="PROSITE-ProRule" id="PRU00278"/>
    </source>
</evidence>
<comment type="caution">
    <text evidence="3">The sequence shown here is derived from an EMBL/GenBank/DDBJ whole genome shotgun (WGS) entry which is preliminary data.</text>
</comment>
<dbReference type="InterPro" id="IPR027304">
    <property type="entry name" value="Trigger_fact/SurA_dom_sf"/>
</dbReference>
<evidence type="ECO:0000313" key="3">
    <source>
        <dbReference type="EMBL" id="GLC30653.1"/>
    </source>
</evidence>
<keyword evidence="4" id="KW-1185">Reference proteome</keyword>
<evidence type="ECO:0000313" key="4">
    <source>
        <dbReference type="Proteomes" id="UP001208567"/>
    </source>
</evidence>
<keyword evidence="1" id="KW-0697">Rotamase</keyword>
<keyword evidence="1 3" id="KW-0413">Isomerase</keyword>
<dbReference type="InterPro" id="IPR000297">
    <property type="entry name" value="PPIase_PpiC"/>
</dbReference>
<dbReference type="PANTHER" id="PTHR47245">
    <property type="entry name" value="PEPTIDYLPROLYL ISOMERASE"/>
    <property type="match status" value="1"/>
</dbReference>
<dbReference type="Proteomes" id="UP001208567">
    <property type="component" value="Unassembled WGS sequence"/>
</dbReference>
<dbReference type="InterPro" id="IPR023058">
    <property type="entry name" value="PPIase_PpiC_CS"/>
</dbReference>
<reference evidence="3 4" key="1">
    <citation type="journal article" date="2024" name="Int. J. Syst. Evol. Microbiol.">
        <title>Clostridium omnivorum sp. nov., isolated from anoxic soil under the treatment of reductive soil disinfestation.</title>
        <authorList>
            <person name="Ueki A."/>
            <person name="Tonouchi A."/>
            <person name="Kaku N."/>
            <person name="Honma S."/>
            <person name="Ueki K."/>
        </authorList>
    </citation>
    <scope>NUCLEOTIDE SEQUENCE [LARGE SCALE GENOMIC DNA]</scope>
    <source>
        <strain evidence="3 4">E14</strain>
    </source>
</reference>
<sequence>MENNILAVVNGKEILEKDLELAITRLPKDRQSFFNTPQGKKQLLNQIISFELFYNYGKDNGIENDENYKAQLEIAKNDLITQFAINSVLKDVNVTDEEVEKYYEANKSYFMSEEEVMASHILVATLEEAQEVAKNIKEGMEFEEAAKEFSSCPSSAQGGNLGKFGRGRMVPEFEEAAFILKVGEISEPVKTQFGYHIIKVLEKFDAELRPFAEVAGLIRNEILQERQNFKYMQFVEDLKQTYNVEIK</sequence>